<dbReference type="AlphaFoldDB" id="N1PQJ3"/>
<reference evidence="2" key="1">
    <citation type="journal article" date="2012" name="PLoS Genet.">
        <title>The genomes of the fungal plant pathogens Cladosporium fulvum and Dothistroma septosporum reveal adaptation to different hosts and lifestyles but also signatures of common ancestry.</title>
        <authorList>
            <person name="de Wit P.J.G.M."/>
            <person name="van der Burgt A."/>
            <person name="Oekmen B."/>
            <person name="Stergiopoulos I."/>
            <person name="Abd-Elsalam K.A."/>
            <person name="Aerts A.L."/>
            <person name="Bahkali A.H."/>
            <person name="Beenen H.G."/>
            <person name="Chettri P."/>
            <person name="Cox M.P."/>
            <person name="Datema E."/>
            <person name="de Vries R.P."/>
            <person name="Dhillon B."/>
            <person name="Ganley A.R."/>
            <person name="Griffiths S.A."/>
            <person name="Guo Y."/>
            <person name="Hamelin R.C."/>
            <person name="Henrissat B."/>
            <person name="Kabir M.S."/>
            <person name="Jashni M.K."/>
            <person name="Kema G."/>
            <person name="Klaubauf S."/>
            <person name="Lapidus A."/>
            <person name="Levasseur A."/>
            <person name="Lindquist E."/>
            <person name="Mehrabi R."/>
            <person name="Ohm R.A."/>
            <person name="Owen T.J."/>
            <person name="Salamov A."/>
            <person name="Schwelm A."/>
            <person name="Schijlen E."/>
            <person name="Sun H."/>
            <person name="van den Burg H.A."/>
            <person name="van Ham R.C.H.J."/>
            <person name="Zhang S."/>
            <person name="Goodwin S.B."/>
            <person name="Grigoriev I.V."/>
            <person name="Collemare J."/>
            <person name="Bradshaw R.E."/>
        </authorList>
    </citation>
    <scope>NUCLEOTIDE SEQUENCE [LARGE SCALE GENOMIC DNA]</scope>
    <source>
        <strain evidence="2">NZE10 / CBS 128990</strain>
    </source>
</reference>
<accession>N1PQJ3</accession>
<reference evidence="1 2" key="2">
    <citation type="journal article" date="2012" name="PLoS Pathog.">
        <title>Diverse lifestyles and strategies of plant pathogenesis encoded in the genomes of eighteen Dothideomycetes fungi.</title>
        <authorList>
            <person name="Ohm R.A."/>
            <person name="Feau N."/>
            <person name="Henrissat B."/>
            <person name="Schoch C.L."/>
            <person name="Horwitz B.A."/>
            <person name="Barry K.W."/>
            <person name="Condon B.J."/>
            <person name="Copeland A.C."/>
            <person name="Dhillon B."/>
            <person name="Glaser F."/>
            <person name="Hesse C.N."/>
            <person name="Kosti I."/>
            <person name="LaButti K."/>
            <person name="Lindquist E.A."/>
            <person name="Lucas S."/>
            <person name="Salamov A.A."/>
            <person name="Bradshaw R.E."/>
            <person name="Ciuffetti L."/>
            <person name="Hamelin R.C."/>
            <person name="Kema G.H.J."/>
            <person name="Lawrence C."/>
            <person name="Scott J.A."/>
            <person name="Spatafora J.W."/>
            <person name="Turgeon B.G."/>
            <person name="de Wit P.J.G.M."/>
            <person name="Zhong S."/>
            <person name="Goodwin S.B."/>
            <person name="Grigoriev I.V."/>
        </authorList>
    </citation>
    <scope>NUCLEOTIDE SEQUENCE [LARGE SCALE GENOMIC DNA]</scope>
    <source>
        <strain evidence="2">NZE10 / CBS 128990</strain>
    </source>
</reference>
<evidence type="ECO:0000313" key="2">
    <source>
        <dbReference type="Proteomes" id="UP000016933"/>
    </source>
</evidence>
<protein>
    <submittedName>
        <fullName evidence="1">Uncharacterized protein</fullName>
    </submittedName>
</protein>
<keyword evidence="2" id="KW-1185">Reference proteome</keyword>
<dbReference type="EMBL" id="KB446538">
    <property type="protein sequence ID" value="EME45218.1"/>
    <property type="molecule type" value="Genomic_DNA"/>
</dbReference>
<proteinExistence type="predicted"/>
<evidence type="ECO:0000313" key="1">
    <source>
        <dbReference type="EMBL" id="EME45218.1"/>
    </source>
</evidence>
<organism evidence="1 2">
    <name type="scientific">Dothistroma septosporum (strain NZE10 / CBS 128990)</name>
    <name type="common">Red band needle blight fungus</name>
    <name type="synonym">Mycosphaerella pini</name>
    <dbReference type="NCBI Taxonomy" id="675120"/>
    <lineage>
        <taxon>Eukaryota</taxon>
        <taxon>Fungi</taxon>
        <taxon>Dikarya</taxon>
        <taxon>Ascomycota</taxon>
        <taxon>Pezizomycotina</taxon>
        <taxon>Dothideomycetes</taxon>
        <taxon>Dothideomycetidae</taxon>
        <taxon>Mycosphaerellales</taxon>
        <taxon>Mycosphaerellaceae</taxon>
        <taxon>Dothistroma</taxon>
    </lineage>
</organism>
<name>N1PQJ3_DOTSN</name>
<gene>
    <name evidence="1" type="ORF">DOTSEDRAFT_71060</name>
</gene>
<dbReference type="HOGENOM" id="CLU_2979068_0_0_1"/>
<dbReference type="Proteomes" id="UP000016933">
    <property type="component" value="Unassembled WGS sequence"/>
</dbReference>
<sequence length="58" mass="6615">MGCCTSKEEVENYDRSKWLTPEQRAKKYRWTDDQDERIAYARMGAVGGNFAGSAGRSH</sequence>